<evidence type="ECO:0000313" key="5">
    <source>
        <dbReference type="Proteomes" id="UP000287910"/>
    </source>
</evidence>
<evidence type="ECO:0000256" key="1">
    <source>
        <dbReference type="ARBA" id="ARBA00022729"/>
    </source>
</evidence>
<dbReference type="AlphaFoldDB" id="A0A432LEW9"/>
<evidence type="ECO:0000259" key="2">
    <source>
        <dbReference type="Pfam" id="PF01832"/>
    </source>
</evidence>
<dbReference type="RefSeq" id="WP_126658111.1">
    <property type="nucleotide sequence ID" value="NZ_RYYR01000006.1"/>
</dbReference>
<gene>
    <name evidence="4" type="ORF">EK386_05875</name>
</gene>
<feature type="domain" description="SbsA Ig-like" evidence="3">
    <location>
        <begin position="21"/>
        <end position="117"/>
    </location>
</feature>
<dbReference type="Gene3D" id="1.10.530.10">
    <property type="match status" value="1"/>
</dbReference>
<evidence type="ECO:0000313" key="4">
    <source>
        <dbReference type="EMBL" id="RUL54692.1"/>
    </source>
</evidence>
<evidence type="ECO:0008006" key="6">
    <source>
        <dbReference type="Google" id="ProtNLM"/>
    </source>
</evidence>
<proteinExistence type="predicted"/>
<dbReference type="InterPro" id="IPR032812">
    <property type="entry name" value="SbsA_Ig"/>
</dbReference>
<evidence type="ECO:0000259" key="3">
    <source>
        <dbReference type="Pfam" id="PF13205"/>
    </source>
</evidence>
<organism evidence="4 5">
    <name type="scientific">Lysinibacillus antri</name>
    <dbReference type="NCBI Taxonomy" id="2498145"/>
    <lineage>
        <taxon>Bacteria</taxon>
        <taxon>Bacillati</taxon>
        <taxon>Bacillota</taxon>
        <taxon>Bacilli</taxon>
        <taxon>Bacillales</taxon>
        <taxon>Bacillaceae</taxon>
        <taxon>Lysinibacillus</taxon>
    </lineage>
</organism>
<reference evidence="4 5" key="1">
    <citation type="submission" date="2018-12" db="EMBL/GenBank/DDBJ databases">
        <title>Lysinibacillus antri sp. nov., isolated from a cave soil.</title>
        <authorList>
            <person name="Narsing Rao M.P."/>
            <person name="Zhang H."/>
            <person name="Dong Z.-Y."/>
            <person name="Niu X.-K."/>
            <person name="Zhang K."/>
            <person name="Fang B.-Z."/>
            <person name="Kang Y.-Q."/>
            <person name="Xiao M."/>
            <person name="Li W.-J."/>
        </authorList>
    </citation>
    <scope>NUCLEOTIDE SEQUENCE [LARGE SCALE GENOMIC DNA]</scope>
    <source>
        <strain evidence="4 5">SYSU K30002</strain>
    </source>
</reference>
<comment type="caution">
    <text evidence="4">The sequence shown here is derived from an EMBL/GenBank/DDBJ whole genome shotgun (WGS) entry which is preliminary data.</text>
</comment>
<protein>
    <recommendedName>
        <fullName evidence="6">Mannosyl-glycoprotein endo-beta-N-acetylglucosamidase-like domain-containing protein</fullName>
    </recommendedName>
</protein>
<dbReference type="Proteomes" id="UP000287910">
    <property type="component" value="Unassembled WGS sequence"/>
</dbReference>
<accession>A0A432LEW9</accession>
<keyword evidence="1" id="KW-0732">Signal</keyword>
<sequence length="568" mass="63633">MYKVKQHITNLLVIILLLTIPSIVEGATLSDKAENVPTNKEWKITFNYPVVESSVVNNIYITNSQNVKQNITYTVIDNSVIVHPPKEGYEQGKSYTLHITNNILGKVGTLTKKLNQPITKPFTVEQARYSVVQLQTDGTYSEVDRYDTFNTANANLKANEAIMLGNTYVKIPDGYAITKGLTVYYKQPTFTTRYEYGGIATDTELKYLDATEQYVTVEVAGQTMYVKPSDVTLIPTAVAKGVSYYYADRTGLYHRVYRHTKQSYDGSYLIGEKPAFLVEGAKYTSTDSVNFYDANGKHVGESYSYFQYLSPRVPTSYTAEQLDQYIVDILADRQNTGLAKYANASTKSRLIGLGSKLKTVEKEQRLNALLILSLAIHESDYGMSCHAQNYNNLFGLNVTDNNATCSTTVNKTAAKYFLKLDVNIADLANRLNTYYLNPAKMSDFRYNGVALGGKINGMNVRYASDPYWGAKTAGHMYRIDSALGSQDYKKYQLGITTRDLVSVRTAPNGDRAYQYKIDGTIKYLNLMPITLSNTPSTDPGWHRLVSELPTSEADVYTVLENVRIVNTH</sequence>
<feature type="domain" description="Mannosyl-glycoprotein endo-beta-N-acetylglucosamidase-like" evidence="2">
    <location>
        <begin position="358"/>
        <end position="479"/>
    </location>
</feature>
<dbReference type="EMBL" id="RYYR01000006">
    <property type="protein sequence ID" value="RUL54692.1"/>
    <property type="molecule type" value="Genomic_DNA"/>
</dbReference>
<dbReference type="InterPro" id="IPR002901">
    <property type="entry name" value="MGlyc_endo_b_GlcNAc-like_dom"/>
</dbReference>
<dbReference type="Pfam" id="PF01832">
    <property type="entry name" value="Glucosaminidase"/>
    <property type="match status" value="1"/>
</dbReference>
<dbReference type="GO" id="GO:0004040">
    <property type="term" value="F:amidase activity"/>
    <property type="evidence" value="ECO:0007669"/>
    <property type="project" value="InterPro"/>
</dbReference>
<name>A0A432LEW9_9BACI</name>
<keyword evidence="5" id="KW-1185">Reference proteome</keyword>
<dbReference type="Pfam" id="PF13205">
    <property type="entry name" value="Big_5"/>
    <property type="match status" value="1"/>
</dbReference>